<comment type="caution">
    <text evidence="1">The sequence shown here is derived from an EMBL/GenBank/DDBJ whole genome shotgun (WGS) entry which is preliminary data.</text>
</comment>
<proteinExistence type="predicted"/>
<sequence length="136" mass="16041">ELIFLTFLNFFFPTVEQSREDFLRIQFEQAKEKKMFFRKFNINFMIKHPLHGKKKDKKKEQQRARYQLWSKENKLLIDLPHVDNNIRLKAPCAREVIKLIAVNENVQKSVSNIRVGSKNSNVHCVGEPQPGNIISC</sequence>
<protein>
    <submittedName>
        <fullName evidence="1">Uncharacterized protein</fullName>
    </submittedName>
</protein>
<feature type="non-terminal residue" evidence="1">
    <location>
        <position position="1"/>
    </location>
</feature>
<evidence type="ECO:0000313" key="1">
    <source>
        <dbReference type="EMBL" id="KAF6142468.1"/>
    </source>
</evidence>
<gene>
    <name evidence="1" type="ORF">GIB67_039432</name>
</gene>
<dbReference type="AlphaFoldDB" id="A0A7J7LIV3"/>
<reference evidence="1 2" key="1">
    <citation type="journal article" date="2020" name="IScience">
        <title>Genome Sequencing of the Endangered Kingdonia uniflora (Circaeasteraceae, Ranunculales) Reveals Potential Mechanisms of Evolutionary Specialization.</title>
        <authorList>
            <person name="Sun Y."/>
            <person name="Deng T."/>
            <person name="Zhang A."/>
            <person name="Moore M.J."/>
            <person name="Landis J.B."/>
            <person name="Lin N."/>
            <person name="Zhang H."/>
            <person name="Zhang X."/>
            <person name="Huang J."/>
            <person name="Zhang X."/>
            <person name="Sun H."/>
            <person name="Wang H."/>
        </authorList>
    </citation>
    <scope>NUCLEOTIDE SEQUENCE [LARGE SCALE GENOMIC DNA]</scope>
    <source>
        <strain evidence="1">TB1705</strain>
        <tissue evidence="1">Leaf</tissue>
    </source>
</reference>
<dbReference type="Proteomes" id="UP000541444">
    <property type="component" value="Unassembled WGS sequence"/>
</dbReference>
<name>A0A7J7LIV3_9MAGN</name>
<accession>A0A7J7LIV3</accession>
<evidence type="ECO:0000313" key="2">
    <source>
        <dbReference type="Proteomes" id="UP000541444"/>
    </source>
</evidence>
<organism evidence="1 2">
    <name type="scientific">Kingdonia uniflora</name>
    <dbReference type="NCBI Taxonomy" id="39325"/>
    <lineage>
        <taxon>Eukaryota</taxon>
        <taxon>Viridiplantae</taxon>
        <taxon>Streptophyta</taxon>
        <taxon>Embryophyta</taxon>
        <taxon>Tracheophyta</taxon>
        <taxon>Spermatophyta</taxon>
        <taxon>Magnoliopsida</taxon>
        <taxon>Ranunculales</taxon>
        <taxon>Circaeasteraceae</taxon>
        <taxon>Kingdonia</taxon>
    </lineage>
</organism>
<dbReference type="EMBL" id="JACGCM010002254">
    <property type="protein sequence ID" value="KAF6142468.1"/>
    <property type="molecule type" value="Genomic_DNA"/>
</dbReference>
<keyword evidence="2" id="KW-1185">Reference proteome</keyword>